<dbReference type="EMBL" id="CM002876">
    <property type="protein sequence ID" value="KFK26943.1"/>
    <property type="molecule type" value="Genomic_DNA"/>
</dbReference>
<feature type="compositionally biased region" description="Polar residues" evidence="1">
    <location>
        <begin position="224"/>
        <end position="236"/>
    </location>
</feature>
<evidence type="ECO:0000313" key="5">
    <source>
        <dbReference type="Proteomes" id="UP000029120"/>
    </source>
</evidence>
<dbReference type="AlphaFoldDB" id="A0A087GAP1"/>
<feature type="domain" description="Zinc knuckle CX2CX4HX4C" evidence="3">
    <location>
        <begin position="177"/>
        <end position="208"/>
    </location>
</feature>
<organism evidence="4 5">
    <name type="scientific">Arabis alpina</name>
    <name type="common">Alpine rock-cress</name>
    <dbReference type="NCBI Taxonomy" id="50452"/>
    <lineage>
        <taxon>Eukaryota</taxon>
        <taxon>Viridiplantae</taxon>
        <taxon>Streptophyta</taxon>
        <taxon>Embryophyta</taxon>
        <taxon>Tracheophyta</taxon>
        <taxon>Spermatophyta</taxon>
        <taxon>Magnoliopsida</taxon>
        <taxon>eudicotyledons</taxon>
        <taxon>Gunneridae</taxon>
        <taxon>Pentapetalae</taxon>
        <taxon>rosids</taxon>
        <taxon>malvids</taxon>
        <taxon>Brassicales</taxon>
        <taxon>Brassicaceae</taxon>
        <taxon>Arabideae</taxon>
        <taxon>Arabis</taxon>
    </lineage>
</organism>
<dbReference type="PANTHER" id="PTHR31286">
    <property type="entry name" value="GLYCINE-RICH CELL WALL STRUCTURAL PROTEIN 1.8-LIKE"/>
    <property type="match status" value="1"/>
</dbReference>
<evidence type="ECO:0000259" key="2">
    <source>
        <dbReference type="Pfam" id="PF14111"/>
    </source>
</evidence>
<dbReference type="Proteomes" id="UP000029120">
    <property type="component" value="Chromosome 8"/>
</dbReference>
<accession>A0A087GAP1</accession>
<dbReference type="eggNOG" id="KOG1075">
    <property type="taxonomic scope" value="Eukaryota"/>
</dbReference>
<dbReference type="Pfam" id="PF14111">
    <property type="entry name" value="DUF4283"/>
    <property type="match status" value="1"/>
</dbReference>
<dbReference type="Gramene" id="KFK26943">
    <property type="protein sequence ID" value="KFK26943"/>
    <property type="gene ID" value="AALP_AA8G313800"/>
</dbReference>
<evidence type="ECO:0008006" key="6">
    <source>
        <dbReference type="Google" id="ProtNLM"/>
    </source>
</evidence>
<keyword evidence="5" id="KW-1185">Reference proteome</keyword>
<reference evidence="5" key="1">
    <citation type="journal article" date="2015" name="Nat. Plants">
        <title>Genome expansion of Arabis alpina linked with retrotransposition and reduced symmetric DNA methylation.</title>
        <authorList>
            <person name="Willing E.M."/>
            <person name="Rawat V."/>
            <person name="Mandakova T."/>
            <person name="Maumus F."/>
            <person name="James G.V."/>
            <person name="Nordstroem K.J."/>
            <person name="Becker C."/>
            <person name="Warthmann N."/>
            <person name="Chica C."/>
            <person name="Szarzynska B."/>
            <person name="Zytnicki M."/>
            <person name="Albani M.C."/>
            <person name="Kiefer C."/>
            <person name="Bergonzi S."/>
            <person name="Castaings L."/>
            <person name="Mateos J.L."/>
            <person name="Berns M.C."/>
            <person name="Bujdoso N."/>
            <person name="Piofczyk T."/>
            <person name="de Lorenzo L."/>
            <person name="Barrero-Sicilia C."/>
            <person name="Mateos I."/>
            <person name="Piednoel M."/>
            <person name="Hagmann J."/>
            <person name="Chen-Min-Tao R."/>
            <person name="Iglesias-Fernandez R."/>
            <person name="Schuster S.C."/>
            <person name="Alonso-Blanco C."/>
            <person name="Roudier F."/>
            <person name="Carbonero P."/>
            <person name="Paz-Ares J."/>
            <person name="Davis S.J."/>
            <person name="Pecinka A."/>
            <person name="Quesneville H."/>
            <person name="Colot V."/>
            <person name="Lysak M.A."/>
            <person name="Weigel D."/>
            <person name="Coupland G."/>
            <person name="Schneeberger K."/>
        </authorList>
    </citation>
    <scope>NUCLEOTIDE SEQUENCE [LARGE SCALE GENOMIC DNA]</scope>
    <source>
        <strain evidence="5">cv. Pajares</strain>
    </source>
</reference>
<evidence type="ECO:0000259" key="3">
    <source>
        <dbReference type="Pfam" id="PF14392"/>
    </source>
</evidence>
<feature type="compositionally biased region" description="Basic and acidic residues" evidence="1">
    <location>
        <begin position="209"/>
        <end position="221"/>
    </location>
</feature>
<gene>
    <name evidence="4" type="ordered locus">AALP_Aa8g313800</name>
</gene>
<dbReference type="OMA" id="CMRITHE"/>
<dbReference type="Pfam" id="PF14392">
    <property type="entry name" value="zf-CCHC_4"/>
    <property type="match status" value="1"/>
</dbReference>
<feature type="region of interest" description="Disordered" evidence="1">
    <location>
        <begin position="208"/>
        <end position="296"/>
    </location>
</feature>
<dbReference type="InterPro" id="IPR025836">
    <property type="entry name" value="Zn_knuckle_CX2CX4HX4C"/>
</dbReference>
<feature type="domain" description="DUF4283" evidence="2">
    <location>
        <begin position="27"/>
        <end position="109"/>
    </location>
</feature>
<proteinExistence type="predicted"/>
<feature type="compositionally biased region" description="Basic and acidic residues" evidence="1">
    <location>
        <begin position="239"/>
        <end position="248"/>
    </location>
</feature>
<feature type="compositionally biased region" description="Basic and acidic residues" evidence="1">
    <location>
        <begin position="256"/>
        <end position="288"/>
    </location>
</feature>
<feature type="region of interest" description="Disordered" evidence="1">
    <location>
        <begin position="414"/>
        <end position="450"/>
    </location>
</feature>
<dbReference type="OrthoDB" id="1750469at2759"/>
<feature type="compositionally biased region" description="Polar residues" evidence="1">
    <location>
        <begin position="415"/>
        <end position="426"/>
    </location>
</feature>
<evidence type="ECO:0000313" key="4">
    <source>
        <dbReference type="EMBL" id="KFK26943.1"/>
    </source>
</evidence>
<feature type="compositionally biased region" description="Basic and acidic residues" evidence="1">
    <location>
        <begin position="432"/>
        <end position="450"/>
    </location>
</feature>
<dbReference type="InterPro" id="IPR025558">
    <property type="entry name" value="DUF4283"/>
</dbReference>
<evidence type="ECO:0000256" key="1">
    <source>
        <dbReference type="SAM" id="MobiDB-lite"/>
    </source>
</evidence>
<dbReference type="InterPro" id="IPR040256">
    <property type="entry name" value="At4g02000-like"/>
</dbReference>
<protein>
    <recommendedName>
        <fullName evidence="6">DUF4283 domain-containing protein</fullName>
    </recommendedName>
</protein>
<dbReference type="PANTHER" id="PTHR31286:SF178">
    <property type="entry name" value="DUF4283 DOMAIN-CONTAINING PROTEIN"/>
    <property type="match status" value="1"/>
</dbReference>
<name>A0A087GAP1_ARAAL</name>
<sequence>MENDVKKEGQKDKPIKLPPLDKTQILKRFERTLVGRVLLREAREHNHKALISFLPTVWRCEGRVHGMEMGDGKIHFRFQNEEDLETVMVNRPYHYDGSMIALERWIPTVRRDFPNTIPFWIVIQGLPDYRRDEDSVTSIGEALGEWMDVDVSEPTPRVRVLLDCNSPLVVRRESDNDGVLVRLDFRYEKLQKHCTRCMRITHEAPLCPERPRDQRRGEDRGGSIANSGGQESQATESPWYRDSEEEARIANSVQHQSEKREAFERFQAKTDVSREERNSNGGGREARVSAKGSGAQAEKLELVSGPGNTSTGIGLLEAQEDQTVGEGVLELLNPSLGLGDNLSPTGMISPLKEFLVGVNTVTSHSERLEDRSGGKHGSQRLDKIINKSLGVCKKIGSSPFQGKRIHKHVALAQLESENAIPSTSKTGPVKGKCSEEPKEPVVKEKPPADA</sequence>